<protein>
    <recommendedName>
        <fullName evidence="3">THUMP domain-containing protein</fullName>
    </recommendedName>
</protein>
<evidence type="ECO:0000313" key="4">
    <source>
        <dbReference type="EMBL" id="OAF54445.1"/>
    </source>
</evidence>
<dbReference type="Proteomes" id="UP000077154">
    <property type="component" value="Unassembled WGS sequence"/>
</dbReference>
<dbReference type="GO" id="GO:0006400">
    <property type="term" value="P:tRNA modification"/>
    <property type="evidence" value="ECO:0007669"/>
    <property type="project" value="InterPro"/>
</dbReference>
<dbReference type="eggNOG" id="KOG3943">
    <property type="taxonomic scope" value="Eukaryota"/>
</dbReference>
<accession>A0A176ZWT3</accession>
<dbReference type="AlphaFoldDB" id="A0A176ZWT3"/>
<feature type="domain" description="THUMP" evidence="3">
    <location>
        <begin position="151"/>
        <end position="271"/>
    </location>
</feature>
<dbReference type="PANTHER" id="PTHR13452">
    <property type="entry name" value="THUMP DOMAIN CONTAINING PROTEIN 1-RELATED"/>
    <property type="match status" value="1"/>
</dbReference>
<dbReference type="OrthoDB" id="367221at2759"/>
<dbReference type="PANTHER" id="PTHR13452:SF10">
    <property type="entry name" value="THUMP DOMAIN-CONTAINING PROTEIN 1"/>
    <property type="match status" value="1"/>
</dbReference>
<dbReference type="FunFam" id="3.30.2300.10:FF:000001">
    <property type="entry name" value="THUMP domain-containing protein 1"/>
    <property type="match status" value="1"/>
</dbReference>
<name>A0A176ZWT3_9PEZI</name>
<organism evidence="4">
    <name type="scientific">Pseudogymnoascus destructans</name>
    <dbReference type="NCBI Taxonomy" id="655981"/>
    <lineage>
        <taxon>Eukaryota</taxon>
        <taxon>Fungi</taxon>
        <taxon>Dikarya</taxon>
        <taxon>Ascomycota</taxon>
        <taxon>Pezizomycotina</taxon>
        <taxon>Leotiomycetes</taxon>
        <taxon>Thelebolales</taxon>
        <taxon>Thelebolaceae</taxon>
        <taxon>Pseudogymnoascus</taxon>
    </lineage>
</organism>
<dbReference type="Pfam" id="PF02926">
    <property type="entry name" value="THUMP"/>
    <property type="match status" value="1"/>
</dbReference>
<evidence type="ECO:0000256" key="2">
    <source>
        <dbReference type="SAM" id="MobiDB-lite"/>
    </source>
</evidence>
<reference evidence="4" key="1">
    <citation type="submission" date="2016-03" db="EMBL/GenBank/DDBJ databases">
        <title>Updated assembly of Pseudogymnoascus destructans, the fungus causing white-nose syndrome of bats.</title>
        <authorList>
            <person name="Palmer J.M."/>
            <person name="Drees K.P."/>
            <person name="Foster J.T."/>
            <person name="Lindner D.L."/>
        </authorList>
    </citation>
    <scope>NUCLEOTIDE SEQUENCE [LARGE SCALE GENOMIC DNA]</scope>
    <source>
        <strain evidence="4">20631-21</strain>
    </source>
</reference>
<feature type="compositionally biased region" description="Basic and acidic residues" evidence="2">
    <location>
        <begin position="313"/>
        <end position="322"/>
    </location>
</feature>
<dbReference type="SUPFAM" id="SSF143437">
    <property type="entry name" value="THUMP domain-like"/>
    <property type="match status" value="1"/>
</dbReference>
<keyword evidence="1" id="KW-0694">RNA-binding</keyword>
<evidence type="ECO:0000256" key="1">
    <source>
        <dbReference type="PROSITE-ProRule" id="PRU00529"/>
    </source>
</evidence>
<dbReference type="GO" id="GO:0003723">
    <property type="term" value="F:RNA binding"/>
    <property type="evidence" value="ECO:0007669"/>
    <property type="project" value="UniProtKB-UniRule"/>
</dbReference>
<dbReference type="Gene3D" id="3.30.2300.10">
    <property type="entry name" value="THUMP superfamily"/>
    <property type="match status" value="1"/>
</dbReference>
<dbReference type="InterPro" id="IPR004114">
    <property type="entry name" value="THUMP_dom"/>
</dbReference>
<dbReference type="GeneID" id="36292258"/>
<gene>
    <name evidence="4" type="ORF">VC83_09221</name>
</gene>
<proteinExistence type="predicted"/>
<dbReference type="RefSeq" id="XP_024319750.1">
    <property type="nucleotide sequence ID" value="XM_024472666.1"/>
</dbReference>
<sequence length="334" mass="36610">MADTNKRKSGPGDSRDDKQGKRSKGGSGGKWQTPHQKSKANTPRGGGKIEPGDAGIWATCMKSKEGKATEELKSLFEHSAEKFYNISPVKEDDDEDEDIEASIRKEISGMAATKDAPKMFQPVFLDVQCVLFFKLQPAIEPVDFVHRICEEAASNPTGRTHRFLNRLTPMTRMGRATQTDLEALAREVLQKHFRLVDGDGTEGKAGECDAQDFCSYAIRPTIRNHSLLKRDVVINTIANLIDKSHKVSLTNPDKVILVELYQNVCGMSVVGSDWEALKRYNLNEIYLPTPKPGPAAPVTEGVPAAELTAPDLATKDETHVPDENTVAEPTAAAP</sequence>
<feature type="region of interest" description="Disordered" evidence="2">
    <location>
        <begin position="289"/>
        <end position="334"/>
    </location>
</feature>
<dbReference type="PROSITE" id="PS51165">
    <property type="entry name" value="THUMP"/>
    <property type="match status" value="1"/>
</dbReference>
<dbReference type="VEuPathDB" id="FungiDB:GMDG_07645"/>
<feature type="region of interest" description="Disordered" evidence="2">
    <location>
        <begin position="1"/>
        <end position="54"/>
    </location>
</feature>
<dbReference type="EMBL" id="KV441423">
    <property type="protein sequence ID" value="OAF54445.1"/>
    <property type="molecule type" value="Genomic_DNA"/>
</dbReference>
<dbReference type="InterPro" id="IPR040183">
    <property type="entry name" value="THUMPD1-like"/>
</dbReference>
<evidence type="ECO:0000259" key="3">
    <source>
        <dbReference type="PROSITE" id="PS51165"/>
    </source>
</evidence>
<dbReference type="CDD" id="cd11717">
    <property type="entry name" value="THUMP_THUMPD1_like"/>
    <property type="match status" value="1"/>
</dbReference>